<comment type="caution">
    <text evidence="1">The sequence shown here is derived from an EMBL/GenBank/DDBJ whole genome shotgun (WGS) entry which is preliminary data.</text>
</comment>
<accession>A0A0E2Z182</accession>
<proteinExistence type="predicted"/>
<protein>
    <submittedName>
        <fullName evidence="1">Uncharacterized protein</fullName>
    </submittedName>
</protein>
<organism evidence="1 2">
    <name type="scientific">Nitrosococcus oceani C-27</name>
    <dbReference type="NCBI Taxonomy" id="314279"/>
    <lineage>
        <taxon>Bacteria</taxon>
        <taxon>Pseudomonadati</taxon>
        <taxon>Pseudomonadota</taxon>
        <taxon>Gammaproteobacteria</taxon>
        <taxon>Chromatiales</taxon>
        <taxon>Chromatiaceae</taxon>
        <taxon>Nitrosococcus</taxon>
    </lineage>
</organism>
<name>A0A0E2Z182_9GAMM</name>
<evidence type="ECO:0000313" key="1">
    <source>
        <dbReference type="EMBL" id="KFI19259.1"/>
    </source>
</evidence>
<gene>
    <name evidence="1" type="ORF">IB75_09925</name>
</gene>
<dbReference type="Proteomes" id="UP000028839">
    <property type="component" value="Unassembled WGS sequence"/>
</dbReference>
<dbReference type="HOGENOM" id="CLU_873855_0_0_6"/>
<sequence length="315" mass="35713">MSKLNQLELERLRYWQGQTLRSVDFRDQLAIDAQLRWWHNRALHNTFGIAKGFEVEQINQNHSVKIHRGLAYDCFGRELIHAVDACLPLLTEGDVTLLVRFKEDKYRATCEGEVGSVYSSDKIAGADQIEFFWKPTDSVDVQDGVPLARLRKKEILGSKRSLLRPLARSRPLARPRMASGATIPGNTAWEIWDKPEVRTNAGLLGVQVTIDTSAAGFTEVPCYFAWLQRQPVDSSKPAFFVYSEHVDKSSMNSFTFRLLFPSLSSELQGRLFAVNRGNEPQVLKLIQEHFSVCWLGIQAGSAQKFLETEVNHGNF</sequence>
<dbReference type="EMBL" id="JPGN01000060">
    <property type="protein sequence ID" value="KFI19259.1"/>
    <property type="molecule type" value="Genomic_DNA"/>
</dbReference>
<evidence type="ECO:0000313" key="2">
    <source>
        <dbReference type="Proteomes" id="UP000028839"/>
    </source>
</evidence>
<reference evidence="1 2" key="1">
    <citation type="submission" date="2014-07" db="EMBL/GenBank/DDBJ databases">
        <title>Comparative analysis of Nitrosococcus oceani genome inventories of strains from Pacific and Atlantic gyres.</title>
        <authorList>
            <person name="Lim C.K."/>
            <person name="Wang L."/>
            <person name="Sayavedra-Soto L.A."/>
            <person name="Klotz M.G."/>
        </authorList>
    </citation>
    <scope>NUCLEOTIDE SEQUENCE [LARGE SCALE GENOMIC DNA]</scope>
    <source>
        <strain evidence="1 2">C-27</strain>
    </source>
</reference>
<dbReference type="OrthoDB" id="4484108at2"/>
<dbReference type="AlphaFoldDB" id="A0A0E2Z182"/>